<dbReference type="OrthoDB" id="1424091at2"/>
<dbReference type="AlphaFoldDB" id="A0A099KIU2"/>
<evidence type="ECO:0000313" key="2">
    <source>
        <dbReference type="Proteomes" id="UP000029843"/>
    </source>
</evidence>
<name>A0A099KIU2_COLPS</name>
<comment type="caution">
    <text evidence="1">The sequence shown here is derived from an EMBL/GenBank/DDBJ whole genome shotgun (WGS) entry which is preliminary data.</text>
</comment>
<gene>
    <name evidence="1" type="ORF">ND2E_3474</name>
</gene>
<dbReference type="PATRIC" id="fig|28229.4.peg.2623"/>
<accession>A0A099KIU2</accession>
<evidence type="ECO:0000313" key="1">
    <source>
        <dbReference type="EMBL" id="KGJ90326.1"/>
    </source>
</evidence>
<dbReference type="RefSeq" id="WP_033094320.1">
    <property type="nucleotide sequence ID" value="NZ_JQED01000035.1"/>
</dbReference>
<reference evidence="1 2" key="1">
    <citation type="submission" date="2014-08" db="EMBL/GenBank/DDBJ databases">
        <title>Genomic and Phenotypic Diversity of Colwellia psychrerythraea strains from Disparate Marine Basins.</title>
        <authorList>
            <person name="Techtmann S.M."/>
            <person name="Stelling S.C."/>
            <person name="Utturkar S.M."/>
            <person name="Alshibli N."/>
            <person name="Harris A."/>
            <person name="Brown S.D."/>
            <person name="Hazen T.C."/>
        </authorList>
    </citation>
    <scope>NUCLEOTIDE SEQUENCE [LARGE SCALE GENOMIC DNA]</scope>
    <source>
        <strain evidence="1 2">ND2E</strain>
    </source>
</reference>
<evidence type="ECO:0008006" key="3">
    <source>
        <dbReference type="Google" id="ProtNLM"/>
    </source>
</evidence>
<dbReference type="EMBL" id="JQED01000035">
    <property type="protein sequence ID" value="KGJ90326.1"/>
    <property type="molecule type" value="Genomic_DNA"/>
</dbReference>
<organism evidence="1 2">
    <name type="scientific">Colwellia psychrerythraea</name>
    <name type="common">Vibrio psychroerythus</name>
    <dbReference type="NCBI Taxonomy" id="28229"/>
    <lineage>
        <taxon>Bacteria</taxon>
        <taxon>Pseudomonadati</taxon>
        <taxon>Pseudomonadota</taxon>
        <taxon>Gammaproteobacteria</taxon>
        <taxon>Alteromonadales</taxon>
        <taxon>Colwelliaceae</taxon>
        <taxon>Colwellia</taxon>
    </lineage>
</organism>
<proteinExistence type="predicted"/>
<sequence length="162" mass="18662">MNITFVPKSFDVPTKASLTPFQLTVLEASNAEVDYQAVMSSLSRLKSIFGPNTSWPSQKMILKENITSLQAHHREFIDRDAFAYSVFDESKTKCLGAIYIDPSRSPHYDCEVYLWVREDCADLDAILHTSVLTWLTEYWPFDKIAFPGRSIAWQDWAKECRI</sequence>
<dbReference type="Proteomes" id="UP000029843">
    <property type="component" value="Unassembled WGS sequence"/>
</dbReference>
<protein>
    <recommendedName>
        <fullName evidence="3">GNAT family N-acetyltransferase</fullName>
    </recommendedName>
</protein>